<dbReference type="RefSeq" id="WP_040107442.1">
    <property type="nucleotide sequence ID" value="NZ_CP010421.1"/>
</dbReference>
<evidence type="ECO:0000256" key="2">
    <source>
        <dbReference type="ARBA" id="ARBA00023015"/>
    </source>
</evidence>
<keyword evidence="6" id="KW-0614">Plasmid</keyword>
<keyword evidence="2" id="KW-0805">Transcription regulation</keyword>
<dbReference type="InterPro" id="IPR000847">
    <property type="entry name" value="LysR_HTH_N"/>
</dbReference>
<dbReference type="HOGENOM" id="CLU_039613_2_2_6"/>
<feature type="domain" description="HTH lysR-type" evidence="5">
    <location>
        <begin position="1"/>
        <end position="58"/>
    </location>
</feature>
<dbReference type="SUPFAM" id="SSF46785">
    <property type="entry name" value="Winged helix' DNA-binding domain"/>
    <property type="match status" value="1"/>
</dbReference>
<dbReference type="Gene3D" id="3.40.190.290">
    <property type="match status" value="1"/>
</dbReference>
<dbReference type="PANTHER" id="PTHR30537:SF3">
    <property type="entry name" value="TRANSCRIPTIONAL REGULATORY PROTEIN"/>
    <property type="match status" value="1"/>
</dbReference>
<dbReference type="GO" id="GO:0006351">
    <property type="term" value="P:DNA-templated transcription"/>
    <property type="evidence" value="ECO:0007669"/>
    <property type="project" value="TreeGrafter"/>
</dbReference>
<name>A0A0C4WM85_9GAMM</name>
<dbReference type="InterPro" id="IPR005119">
    <property type="entry name" value="LysR_subst-bd"/>
</dbReference>
<keyword evidence="3" id="KW-0238">DNA-binding</keyword>
<evidence type="ECO:0000313" key="7">
    <source>
        <dbReference type="Proteomes" id="UP000068210"/>
    </source>
</evidence>
<evidence type="ECO:0000313" key="6">
    <source>
        <dbReference type="EMBL" id="AJE23918.1"/>
    </source>
</evidence>
<dbReference type="EMBL" id="CP010421">
    <property type="protein sequence ID" value="AJE23918.1"/>
    <property type="molecule type" value="Genomic_DNA"/>
</dbReference>
<evidence type="ECO:0000256" key="4">
    <source>
        <dbReference type="ARBA" id="ARBA00023163"/>
    </source>
</evidence>
<comment type="similarity">
    <text evidence="1">Belongs to the LysR transcriptional regulatory family.</text>
</comment>
<dbReference type="Pfam" id="PF00126">
    <property type="entry name" value="HTH_1"/>
    <property type="match status" value="1"/>
</dbReference>
<gene>
    <name evidence="6" type="ORF">Achr_f2240</name>
</gene>
<protein>
    <submittedName>
        <fullName evidence="6">LysR family transcriptional regulator protein</fullName>
    </submittedName>
</protein>
<evidence type="ECO:0000256" key="3">
    <source>
        <dbReference type="ARBA" id="ARBA00023125"/>
    </source>
</evidence>
<proteinExistence type="inferred from homology"/>
<dbReference type="InterPro" id="IPR058163">
    <property type="entry name" value="LysR-type_TF_proteobact-type"/>
</dbReference>
<reference evidence="6 7" key="1">
    <citation type="journal article" date="2015" name="PLoS ONE">
        <title>Azotobacter Genomes: The Genome of Azotobacter chroococcum NCIMB 8003 (ATCC 4412).</title>
        <authorList>
            <person name="Robson R.L."/>
            <person name="Jones R."/>
            <person name="Robson R.M."/>
            <person name="Schwartz A."/>
            <person name="Richardson T.H."/>
        </authorList>
    </citation>
    <scope>NUCLEOTIDE SEQUENCE [LARGE SCALE GENOMIC DNA]</scope>
    <source>
        <strain evidence="6 7">NCIMB 8003</strain>
        <plasmid evidence="7">Plasmid pAcX50f</plasmid>
    </source>
</reference>
<organism evidence="6 7">
    <name type="scientific">Azotobacter chroococcum NCIMB 8003</name>
    <dbReference type="NCBI Taxonomy" id="1328314"/>
    <lineage>
        <taxon>Bacteria</taxon>
        <taxon>Pseudomonadati</taxon>
        <taxon>Pseudomonadota</taxon>
        <taxon>Gammaproteobacteria</taxon>
        <taxon>Pseudomonadales</taxon>
        <taxon>Pseudomonadaceae</taxon>
        <taxon>Azotobacter</taxon>
    </lineage>
</organism>
<dbReference type="InterPro" id="IPR036388">
    <property type="entry name" value="WH-like_DNA-bd_sf"/>
</dbReference>
<dbReference type="SUPFAM" id="SSF53850">
    <property type="entry name" value="Periplasmic binding protein-like II"/>
    <property type="match status" value="1"/>
</dbReference>
<dbReference type="PANTHER" id="PTHR30537">
    <property type="entry name" value="HTH-TYPE TRANSCRIPTIONAL REGULATOR"/>
    <property type="match status" value="1"/>
</dbReference>
<dbReference type="GO" id="GO:0043565">
    <property type="term" value="F:sequence-specific DNA binding"/>
    <property type="evidence" value="ECO:0007669"/>
    <property type="project" value="TreeGrafter"/>
</dbReference>
<accession>A0A0C4WM85</accession>
<evidence type="ECO:0000259" key="5">
    <source>
        <dbReference type="PROSITE" id="PS50931"/>
    </source>
</evidence>
<dbReference type="GO" id="GO:0003700">
    <property type="term" value="F:DNA-binding transcription factor activity"/>
    <property type="evidence" value="ECO:0007669"/>
    <property type="project" value="InterPro"/>
</dbReference>
<geneLocation type="plasmid" evidence="6 7">
    <name>pAcX50f</name>
</geneLocation>
<dbReference type="Pfam" id="PF03466">
    <property type="entry name" value="LysR_substrate"/>
    <property type="match status" value="1"/>
</dbReference>
<evidence type="ECO:0000256" key="1">
    <source>
        <dbReference type="ARBA" id="ARBA00009437"/>
    </source>
</evidence>
<dbReference type="Proteomes" id="UP000068210">
    <property type="component" value="Plasmid pAcX50f"/>
</dbReference>
<keyword evidence="4" id="KW-0804">Transcription</keyword>
<keyword evidence="7" id="KW-1185">Reference proteome</keyword>
<dbReference type="Gene3D" id="1.10.10.10">
    <property type="entry name" value="Winged helix-like DNA-binding domain superfamily/Winged helix DNA-binding domain"/>
    <property type="match status" value="1"/>
</dbReference>
<sequence length="293" mass="31431">MNWDDARIFLALCREQTLRGAARVLGIDQATVGRRLASLEHALGATLFLRTSGGYSLTAAGEVAMAAALNMESSAAELQRQILGMDDRMSGVVRVTTTDSFAIDVVIPAIARLHRAQPGIEVQLQASTQMLNLSKREADIAVRTLKPENPDLIVRRVARWSSAIFASAAYVQAHGVPEPGTAFAGHDLVLYQPYLDSGKEVTLASEPITHGRIAMTCTSGLLVRRAVANGLGVGEIPLPLGEADGLLRLWPARVCPPYDIWLVTHKDVRHTARVRAVIDAIAEAFAAVSSLAP</sequence>
<dbReference type="PROSITE" id="PS50931">
    <property type="entry name" value="HTH_LYSR"/>
    <property type="match status" value="1"/>
</dbReference>
<dbReference type="InterPro" id="IPR036390">
    <property type="entry name" value="WH_DNA-bd_sf"/>
</dbReference>
<dbReference type="AlphaFoldDB" id="A0A0C4WM85"/>
<dbReference type="KEGG" id="acx:Achr_f2240"/>